<dbReference type="InterPro" id="IPR007433">
    <property type="entry name" value="DUF481"/>
</dbReference>
<feature type="region of interest" description="Disordered" evidence="1">
    <location>
        <begin position="1"/>
        <end position="26"/>
    </location>
</feature>
<name>A0A426VAA2_9BURK</name>
<evidence type="ECO:0000256" key="1">
    <source>
        <dbReference type="SAM" id="MobiDB-lite"/>
    </source>
</evidence>
<dbReference type="AlphaFoldDB" id="A0A426VAA2"/>
<reference evidence="2 3" key="1">
    <citation type="submission" date="2018-12" db="EMBL/GenBank/DDBJ databases">
        <title>The whole draft genome of Aquabacterium sp. SJQ9.</title>
        <authorList>
            <person name="Sun L."/>
            <person name="Gao X."/>
            <person name="Chen W."/>
            <person name="Huang K."/>
        </authorList>
    </citation>
    <scope>NUCLEOTIDE SEQUENCE [LARGE SCALE GENOMIC DNA]</scope>
    <source>
        <strain evidence="2 3">SJQ9</strain>
    </source>
</reference>
<gene>
    <name evidence="2" type="ORF">EIP75_12865</name>
</gene>
<comment type="caution">
    <text evidence="2">The sequence shown here is derived from an EMBL/GenBank/DDBJ whole genome shotgun (WGS) entry which is preliminary data.</text>
</comment>
<proteinExistence type="predicted"/>
<protein>
    <submittedName>
        <fullName evidence="2">DUF481 domain-containing protein</fullName>
    </submittedName>
</protein>
<evidence type="ECO:0000313" key="3">
    <source>
        <dbReference type="Proteomes" id="UP000269265"/>
    </source>
</evidence>
<keyword evidence="3" id="KW-1185">Reference proteome</keyword>
<dbReference type="Pfam" id="PF04338">
    <property type="entry name" value="DUF481"/>
    <property type="match status" value="1"/>
</dbReference>
<dbReference type="Proteomes" id="UP000269265">
    <property type="component" value="Unassembled WGS sequence"/>
</dbReference>
<evidence type="ECO:0000313" key="2">
    <source>
        <dbReference type="EMBL" id="RRS03845.1"/>
    </source>
</evidence>
<accession>A0A426VAA2</accession>
<sequence length="300" mass="32488">MAARPLVDLNPTKEPEHMAHGMPIPSPALASRRRRILLNARTWWPAMAMAGMAAACSVAHADDTAPPDTDPRWRGQVGLSAAATSGNTDSTTLLLNLDLNLKRPDDKTSVVGHVNEGRTRNDAGDRETSAARWDLTGQYDHDLNADWFGFSRLGFEHDRVTDLSLRTLVAAGLGYHVIKGPKHTFDVSAGLSYTDSRWKVATTIDDQTGRHFTSVGLLLAEESSHELTDNVTFKQRLEAYPGLTGAKSRLLRFNASLNVAMTKALSLSVGLVNNYDGNAAEGRKKNDAALFTGVNLKVGG</sequence>
<organism evidence="2 3">
    <name type="scientific">Aquabacterium soli</name>
    <dbReference type="NCBI Taxonomy" id="2493092"/>
    <lineage>
        <taxon>Bacteria</taxon>
        <taxon>Pseudomonadati</taxon>
        <taxon>Pseudomonadota</taxon>
        <taxon>Betaproteobacteria</taxon>
        <taxon>Burkholderiales</taxon>
        <taxon>Aquabacterium</taxon>
    </lineage>
</organism>
<dbReference type="EMBL" id="RSED01000009">
    <property type="protein sequence ID" value="RRS03845.1"/>
    <property type="molecule type" value="Genomic_DNA"/>
</dbReference>